<feature type="domain" description="Transglutaminase-like" evidence="1">
    <location>
        <begin position="205"/>
        <end position="274"/>
    </location>
</feature>
<keyword evidence="3" id="KW-1185">Reference proteome</keyword>
<dbReference type="InterPro" id="IPR038765">
    <property type="entry name" value="Papain-like_cys_pep_sf"/>
</dbReference>
<comment type="caution">
    <text evidence="2">The sequence shown here is derived from an EMBL/GenBank/DDBJ whole genome shotgun (WGS) entry which is preliminary data.</text>
</comment>
<evidence type="ECO:0000259" key="1">
    <source>
        <dbReference type="SMART" id="SM00460"/>
    </source>
</evidence>
<gene>
    <name evidence="2" type="ORF">D0435_06240</name>
</gene>
<sequence>MDDIPYIEQVALVDAEDVEIPDEPAILAKAPSIPNILTPEPSGTSVKQDDRAIIDYSNVEDGYVMVKFIGSTKKRLKTQVAGPTTTYTYNINVDEWTTFPLSDGNGSYKVTVFENVTDNKYSTVLSVSFKATLDDEFAPFIRPNQYVNYEDAPNTVKKAKSVVGKTKDPLKKVEKVYKYVIKNLSYDTKLAKTVQSGYLPDLDKVLKKKKGICFDYAALMTGMLRSQGVPCKLVVGYAGSAYHAWISVWSEDTGWVDGAIYFDGVKWQRMDPTFVSSAKNSKSIKKYVGDGSNYAPKLFY</sequence>
<dbReference type="SMART" id="SM00460">
    <property type="entry name" value="TGc"/>
    <property type="match status" value="1"/>
</dbReference>
<evidence type="ECO:0000313" key="3">
    <source>
        <dbReference type="Proteomes" id="UP000446866"/>
    </source>
</evidence>
<dbReference type="Gene3D" id="3.10.620.30">
    <property type="match status" value="1"/>
</dbReference>
<evidence type="ECO:0000313" key="2">
    <source>
        <dbReference type="EMBL" id="NBH61249.1"/>
    </source>
</evidence>
<proteinExistence type="predicted"/>
<dbReference type="PANTHER" id="PTHR33490:SF6">
    <property type="entry name" value="SLL1049 PROTEIN"/>
    <property type="match status" value="1"/>
</dbReference>
<dbReference type="PANTHER" id="PTHR33490">
    <property type="entry name" value="BLR5614 PROTEIN-RELATED"/>
    <property type="match status" value="1"/>
</dbReference>
<dbReference type="Proteomes" id="UP000446866">
    <property type="component" value="Unassembled WGS sequence"/>
</dbReference>
<dbReference type="EMBL" id="QXWK01000010">
    <property type="protein sequence ID" value="NBH61249.1"/>
    <property type="molecule type" value="Genomic_DNA"/>
</dbReference>
<dbReference type="AlphaFoldDB" id="A0A845QH68"/>
<reference evidence="2 3" key="1">
    <citation type="submission" date="2018-08" db="EMBL/GenBank/DDBJ databases">
        <title>Murine metabolic-syndrome-specific gut microbial biobank.</title>
        <authorList>
            <person name="Liu C."/>
        </authorList>
    </citation>
    <scope>NUCLEOTIDE SEQUENCE [LARGE SCALE GENOMIC DNA]</scope>
    <source>
        <strain evidence="2 3">28</strain>
    </source>
</reference>
<dbReference type="InterPro" id="IPR002931">
    <property type="entry name" value="Transglutaminase-like"/>
</dbReference>
<name>A0A845QH68_9FIRM</name>
<protein>
    <submittedName>
        <fullName evidence="2">Transglutaminase domain-containing protein</fullName>
    </submittedName>
</protein>
<accession>A0A845QH68</accession>
<dbReference type="Pfam" id="PF01841">
    <property type="entry name" value="Transglut_core"/>
    <property type="match status" value="1"/>
</dbReference>
<organism evidence="2 3">
    <name type="scientific">Anaerotruncus colihominis</name>
    <dbReference type="NCBI Taxonomy" id="169435"/>
    <lineage>
        <taxon>Bacteria</taxon>
        <taxon>Bacillati</taxon>
        <taxon>Bacillota</taxon>
        <taxon>Clostridia</taxon>
        <taxon>Eubacteriales</taxon>
        <taxon>Oscillospiraceae</taxon>
        <taxon>Anaerotruncus</taxon>
    </lineage>
</organism>
<dbReference type="SUPFAM" id="SSF54001">
    <property type="entry name" value="Cysteine proteinases"/>
    <property type="match status" value="1"/>
</dbReference>